<dbReference type="AlphaFoldDB" id="A0A1Y3BUG7"/>
<dbReference type="OrthoDB" id="10253869at2759"/>
<dbReference type="Pfam" id="PF00501">
    <property type="entry name" value="AMP-binding"/>
    <property type="match status" value="1"/>
</dbReference>
<dbReference type="InterPro" id="IPR042099">
    <property type="entry name" value="ANL_N_sf"/>
</dbReference>
<keyword evidence="2" id="KW-0436">Ligase</keyword>
<keyword evidence="10" id="KW-1185">Reference proteome</keyword>
<feature type="non-terminal residue" evidence="9">
    <location>
        <position position="117"/>
    </location>
</feature>
<keyword evidence="3" id="KW-0547">Nucleotide-binding</keyword>
<dbReference type="EMBL" id="MUJZ01002834">
    <property type="protein sequence ID" value="OTF83628.1"/>
    <property type="molecule type" value="Genomic_DNA"/>
</dbReference>
<dbReference type="GO" id="GO:0004467">
    <property type="term" value="F:long-chain fatty acid-CoA ligase activity"/>
    <property type="evidence" value="ECO:0007669"/>
    <property type="project" value="TreeGrafter"/>
</dbReference>
<gene>
    <name evidence="9" type="ORF">BLA29_014008</name>
</gene>
<dbReference type="PROSITE" id="PS00455">
    <property type="entry name" value="AMP_BINDING"/>
    <property type="match status" value="1"/>
</dbReference>
<comment type="caution">
    <text evidence="9">The sequence shown here is derived from an EMBL/GenBank/DDBJ whole genome shotgun (WGS) entry which is preliminary data.</text>
</comment>
<name>A0A1Y3BUG7_EURMA</name>
<proteinExistence type="inferred from homology"/>
<dbReference type="Gene3D" id="3.40.50.12780">
    <property type="entry name" value="N-terminal domain of ligase-like"/>
    <property type="match status" value="1"/>
</dbReference>
<dbReference type="GO" id="GO:0005524">
    <property type="term" value="F:ATP binding"/>
    <property type="evidence" value="ECO:0007669"/>
    <property type="project" value="UniProtKB-KW"/>
</dbReference>
<dbReference type="GO" id="GO:0005886">
    <property type="term" value="C:plasma membrane"/>
    <property type="evidence" value="ECO:0007669"/>
    <property type="project" value="TreeGrafter"/>
</dbReference>
<evidence type="ECO:0000256" key="4">
    <source>
        <dbReference type="ARBA" id="ARBA00022840"/>
    </source>
</evidence>
<comment type="catalytic activity">
    <reaction evidence="5">
        <text>a very long-chain fatty acid + ATP + CoA = a very long-chain fatty acyl-CoA + AMP + diphosphate</text>
        <dbReference type="Rhea" id="RHEA:54536"/>
        <dbReference type="ChEBI" id="CHEBI:30616"/>
        <dbReference type="ChEBI" id="CHEBI:33019"/>
        <dbReference type="ChEBI" id="CHEBI:57287"/>
        <dbReference type="ChEBI" id="CHEBI:58950"/>
        <dbReference type="ChEBI" id="CHEBI:138261"/>
        <dbReference type="ChEBI" id="CHEBI:456215"/>
    </reaction>
    <physiologicalReaction direction="left-to-right" evidence="5">
        <dbReference type="Rhea" id="RHEA:54537"/>
    </physiologicalReaction>
</comment>
<organism evidence="9 10">
    <name type="scientific">Euroglyphus maynei</name>
    <name type="common">Mayne's house dust mite</name>
    <dbReference type="NCBI Taxonomy" id="6958"/>
    <lineage>
        <taxon>Eukaryota</taxon>
        <taxon>Metazoa</taxon>
        <taxon>Ecdysozoa</taxon>
        <taxon>Arthropoda</taxon>
        <taxon>Chelicerata</taxon>
        <taxon>Arachnida</taxon>
        <taxon>Acari</taxon>
        <taxon>Acariformes</taxon>
        <taxon>Sarcoptiformes</taxon>
        <taxon>Astigmata</taxon>
        <taxon>Psoroptidia</taxon>
        <taxon>Analgoidea</taxon>
        <taxon>Pyroglyphidae</taxon>
        <taxon>Pyroglyphinae</taxon>
        <taxon>Euroglyphus</taxon>
    </lineage>
</organism>
<evidence type="ECO:0000259" key="8">
    <source>
        <dbReference type="Pfam" id="PF00501"/>
    </source>
</evidence>
<reference evidence="9 10" key="1">
    <citation type="submission" date="2017-03" db="EMBL/GenBank/DDBJ databases">
        <title>Genome Survey of Euroglyphus maynei.</title>
        <authorList>
            <person name="Arlian L.G."/>
            <person name="Morgan M.S."/>
            <person name="Rider S.D."/>
        </authorList>
    </citation>
    <scope>NUCLEOTIDE SEQUENCE [LARGE SCALE GENOMIC DNA]</scope>
    <source>
        <strain evidence="9">Arlian Lab</strain>
        <tissue evidence="9">Whole body</tissue>
    </source>
</reference>
<dbReference type="InterPro" id="IPR000873">
    <property type="entry name" value="AMP-dep_synth/lig_dom"/>
</dbReference>
<evidence type="ECO:0000256" key="1">
    <source>
        <dbReference type="ARBA" id="ARBA00006432"/>
    </source>
</evidence>
<evidence type="ECO:0000313" key="10">
    <source>
        <dbReference type="Proteomes" id="UP000194236"/>
    </source>
</evidence>
<sequence length="117" mass="13812">MPLIETKRPGMLYYCYVGSDPPSVKSWELDKELITDKIEAKYLDNCINNMIYTRPQAIDDQSMSDKLYYIFTSGTTGLPKAAIIRHHRFFWIGMILRNLFRIRDDDVLYLTLPLYHN</sequence>
<dbReference type="InterPro" id="IPR020845">
    <property type="entry name" value="AMP-binding_CS"/>
</dbReference>
<dbReference type="PANTHER" id="PTHR43107:SF15">
    <property type="entry name" value="FATTY ACID TRANSPORT PROTEIN 3, ISOFORM A"/>
    <property type="match status" value="1"/>
</dbReference>
<evidence type="ECO:0000256" key="6">
    <source>
        <dbReference type="ARBA" id="ARBA00041297"/>
    </source>
</evidence>
<dbReference type="GO" id="GO:0005324">
    <property type="term" value="F:long-chain fatty acid transmembrane transporter activity"/>
    <property type="evidence" value="ECO:0007669"/>
    <property type="project" value="TreeGrafter"/>
</dbReference>
<comment type="catalytic activity">
    <reaction evidence="7">
        <text>tetracosanoate + ATP + CoA = tetracosanoyl-CoA + AMP + diphosphate</text>
        <dbReference type="Rhea" id="RHEA:33639"/>
        <dbReference type="ChEBI" id="CHEBI:30616"/>
        <dbReference type="ChEBI" id="CHEBI:31014"/>
        <dbReference type="ChEBI" id="CHEBI:33019"/>
        <dbReference type="ChEBI" id="CHEBI:57287"/>
        <dbReference type="ChEBI" id="CHEBI:65052"/>
        <dbReference type="ChEBI" id="CHEBI:456215"/>
    </reaction>
    <physiologicalReaction direction="left-to-right" evidence="7">
        <dbReference type="Rhea" id="RHEA:33640"/>
    </physiologicalReaction>
</comment>
<feature type="domain" description="AMP-dependent synthetase/ligase" evidence="8">
    <location>
        <begin position="41"/>
        <end position="116"/>
    </location>
</feature>
<dbReference type="PANTHER" id="PTHR43107">
    <property type="entry name" value="LONG-CHAIN FATTY ACID TRANSPORT PROTEIN"/>
    <property type="match status" value="1"/>
</dbReference>
<dbReference type="GO" id="GO:0044539">
    <property type="term" value="P:long-chain fatty acid import into cell"/>
    <property type="evidence" value="ECO:0007669"/>
    <property type="project" value="TreeGrafter"/>
</dbReference>
<dbReference type="SUPFAM" id="SSF56801">
    <property type="entry name" value="Acetyl-CoA synthetase-like"/>
    <property type="match status" value="1"/>
</dbReference>
<evidence type="ECO:0000256" key="5">
    <source>
        <dbReference type="ARBA" id="ARBA00036527"/>
    </source>
</evidence>
<evidence type="ECO:0000313" key="9">
    <source>
        <dbReference type="EMBL" id="OTF83628.1"/>
    </source>
</evidence>
<comment type="similarity">
    <text evidence="1">Belongs to the ATP-dependent AMP-binding enzyme family.</text>
</comment>
<keyword evidence="4" id="KW-0067">ATP-binding</keyword>
<dbReference type="GO" id="GO:0005789">
    <property type="term" value="C:endoplasmic reticulum membrane"/>
    <property type="evidence" value="ECO:0007669"/>
    <property type="project" value="TreeGrafter"/>
</dbReference>
<evidence type="ECO:0000256" key="3">
    <source>
        <dbReference type="ARBA" id="ARBA00022741"/>
    </source>
</evidence>
<evidence type="ECO:0000256" key="2">
    <source>
        <dbReference type="ARBA" id="ARBA00022598"/>
    </source>
</evidence>
<protein>
    <recommendedName>
        <fullName evidence="6">Long-chain-fatty-acid--CoA ligase</fullName>
    </recommendedName>
</protein>
<dbReference type="Proteomes" id="UP000194236">
    <property type="component" value="Unassembled WGS sequence"/>
</dbReference>
<accession>A0A1Y3BUG7</accession>
<evidence type="ECO:0000256" key="7">
    <source>
        <dbReference type="ARBA" id="ARBA00048666"/>
    </source>
</evidence>